<reference evidence="2 3" key="1">
    <citation type="submission" date="2018-07" db="EMBL/GenBank/DDBJ databases">
        <title>Genome sequencing of Runella.</title>
        <authorList>
            <person name="Baek M.-G."/>
            <person name="Yi H."/>
        </authorList>
    </citation>
    <scope>NUCLEOTIDE SEQUENCE [LARGE SCALE GENOMIC DNA]</scope>
    <source>
        <strain evidence="2 3">HYN0085</strain>
    </source>
</reference>
<keyword evidence="3" id="KW-1185">Reference proteome</keyword>
<name>A0A344TQW8_9BACT</name>
<organism evidence="2 3">
    <name type="scientific">Runella rosea</name>
    <dbReference type="NCBI Taxonomy" id="2259595"/>
    <lineage>
        <taxon>Bacteria</taxon>
        <taxon>Pseudomonadati</taxon>
        <taxon>Bacteroidota</taxon>
        <taxon>Cytophagia</taxon>
        <taxon>Cytophagales</taxon>
        <taxon>Spirosomataceae</taxon>
        <taxon>Runella</taxon>
    </lineage>
</organism>
<dbReference type="OrthoDB" id="2531082at2"/>
<feature type="signal peptide" evidence="1">
    <location>
        <begin position="1"/>
        <end position="28"/>
    </location>
</feature>
<accession>A0A344TQW8</accession>
<dbReference type="EMBL" id="CP030850">
    <property type="protein sequence ID" value="AXE21039.1"/>
    <property type="molecule type" value="Genomic_DNA"/>
</dbReference>
<dbReference type="AlphaFoldDB" id="A0A344TQW8"/>
<sequence length="406" mass="45345">MKPINMKKYVVFLLLMAGLGMVSGDSLAQTLPKNLLIYYGYPSLINGAAGDLMAASNTFMQYQYVVLGEGLEQSGHGDHINTKTIIANIKSNVKVFGYIWLGRHIAGRTPWTNAEIRTHVDLWKAMGVQGIFLDDYGYAQNVTRARQDSAVRYIHAQGLNAFVNTGDIEEVFGSTINQVYNPIGMGSPVDYRDFYLWESYVVINGRFYGKYLTFSEWEFWRVKSENLRAYQNSLAFKTMSITTPDFNGTFNANQWNFTWYTAWLQGHEATGWGEGNYSASAPSANLAPFRARPTIANPGTQFLTGIQSTENQFFRLTDTGKIWADTTSKTAGFIPPVVCQSTASGLWNNAAIWSCGHVPYPYDDVLIKTPHIIAVTPALGKVQCRKLEIQRGAVFNGMGVFEVINR</sequence>
<evidence type="ECO:0000313" key="3">
    <source>
        <dbReference type="Proteomes" id="UP000251993"/>
    </source>
</evidence>
<keyword evidence="1" id="KW-0732">Signal</keyword>
<feature type="chain" id="PRO_5016880964" evidence="1">
    <location>
        <begin position="29"/>
        <end position="406"/>
    </location>
</feature>
<proteinExistence type="predicted"/>
<evidence type="ECO:0000256" key="1">
    <source>
        <dbReference type="SAM" id="SignalP"/>
    </source>
</evidence>
<gene>
    <name evidence="2" type="ORF">DR864_26545</name>
</gene>
<protein>
    <submittedName>
        <fullName evidence="2">Uncharacterized protein</fullName>
    </submittedName>
</protein>
<evidence type="ECO:0000313" key="2">
    <source>
        <dbReference type="EMBL" id="AXE21039.1"/>
    </source>
</evidence>
<dbReference type="KEGG" id="run:DR864_26545"/>
<dbReference type="Proteomes" id="UP000251993">
    <property type="component" value="Chromosome"/>
</dbReference>